<dbReference type="InterPro" id="IPR013249">
    <property type="entry name" value="RNA_pol_sigma70_r4_t2"/>
</dbReference>
<feature type="domain" description="RNA polymerase sigma-70 region 2" evidence="5">
    <location>
        <begin position="33"/>
        <end position="99"/>
    </location>
</feature>
<dbReference type="GO" id="GO:0016987">
    <property type="term" value="F:sigma factor activity"/>
    <property type="evidence" value="ECO:0007669"/>
    <property type="project" value="UniProtKB-KW"/>
</dbReference>
<accession>A0A7W3TKP2</accession>
<dbReference type="SUPFAM" id="SSF88946">
    <property type="entry name" value="Sigma2 domain of RNA polymerase sigma factors"/>
    <property type="match status" value="1"/>
</dbReference>
<name>A0A7W3TKP2_9GAMM</name>
<evidence type="ECO:0000313" key="7">
    <source>
        <dbReference type="EMBL" id="MBB1060138.1"/>
    </source>
</evidence>
<dbReference type="InterPro" id="IPR036388">
    <property type="entry name" value="WH-like_DNA-bd_sf"/>
</dbReference>
<evidence type="ECO:0000256" key="3">
    <source>
        <dbReference type="ARBA" id="ARBA00023082"/>
    </source>
</evidence>
<evidence type="ECO:0000259" key="6">
    <source>
        <dbReference type="Pfam" id="PF08281"/>
    </source>
</evidence>
<dbReference type="PANTHER" id="PTHR43133:SF62">
    <property type="entry name" value="RNA POLYMERASE SIGMA FACTOR SIGZ"/>
    <property type="match status" value="1"/>
</dbReference>
<feature type="domain" description="RNA polymerase sigma factor 70 region 4 type 2" evidence="6">
    <location>
        <begin position="132"/>
        <end position="184"/>
    </location>
</feature>
<reference evidence="7 8" key="1">
    <citation type="submission" date="2020-08" db="EMBL/GenBank/DDBJ databases">
        <authorList>
            <person name="Xu S."/>
            <person name="Li A."/>
        </authorList>
    </citation>
    <scope>NUCLEOTIDE SEQUENCE [LARGE SCALE GENOMIC DNA]</scope>
    <source>
        <strain evidence="7 8">119BY6-57</strain>
    </source>
</reference>
<dbReference type="Pfam" id="PF04542">
    <property type="entry name" value="Sigma70_r2"/>
    <property type="match status" value="1"/>
</dbReference>
<evidence type="ECO:0000256" key="1">
    <source>
        <dbReference type="ARBA" id="ARBA00010641"/>
    </source>
</evidence>
<comment type="caution">
    <text evidence="7">The sequence shown here is derived from an EMBL/GenBank/DDBJ whole genome shotgun (WGS) entry which is preliminary data.</text>
</comment>
<organism evidence="7 8">
    <name type="scientific">Marilutibacter spongiae</name>
    <dbReference type="NCBI Taxonomy" id="2025720"/>
    <lineage>
        <taxon>Bacteria</taxon>
        <taxon>Pseudomonadati</taxon>
        <taxon>Pseudomonadota</taxon>
        <taxon>Gammaproteobacteria</taxon>
        <taxon>Lysobacterales</taxon>
        <taxon>Lysobacteraceae</taxon>
        <taxon>Marilutibacter</taxon>
    </lineage>
</organism>
<dbReference type="Gene3D" id="1.10.1740.10">
    <property type="match status" value="1"/>
</dbReference>
<dbReference type="InterPro" id="IPR039425">
    <property type="entry name" value="RNA_pol_sigma-70-like"/>
</dbReference>
<keyword evidence="8" id="KW-1185">Reference proteome</keyword>
<dbReference type="InterPro" id="IPR007627">
    <property type="entry name" value="RNA_pol_sigma70_r2"/>
</dbReference>
<dbReference type="AlphaFoldDB" id="A0A7W3TKP2"/>
<dbReference type="GO" id="GO:0006352">
    <property type="term" value="P:DNA-templated transcription initiation"/>
    <property type="evidence" value="ECO:0007669"/>
    <property type="project" value="InterPro"/>
</dbReference>
<dbReference type="GO" id="GO:0003677">
    <property type="term" value="F:DNA binding"/>
    <property type="evidence" value="ECO:0007669"/>
    <property type="project" value="InterPro"/>
</dbReference>
<dbReference type="SUPFAM" id="SSF88659">
    <property type="entry name" value="Sigma3 and sigma4 domains of RNA polymerase sigma factors"/>
    <property type="match status" value="1"/>
</dbReference>
<keyword evidence="3" id="KW-0731">Sigma factor</keyword>
<sequence length="190" mass="20979">MASPSARPEPDAERLRALLARVAEGDALAFDALYRDASPRLMGVCLHLLADRAEAEDVLQDVFVTVWNKAAQFDPRKAGAMTWMATVARNRSIDRLRARPAAQRLAPIDLAEALADEGPTPAASAASAQDGRRLDACIDELEPRRQRLVRIAFFEGATYEELSQRVGSPLGSIKSWIRRSLQQLRACLER</sequence>
<evidence type="ECO:0000313" key="8">
    <source>
        <dbReference type="Proteomes" id="UP000523196"/>
    </source>
</evidence>
<dbReference type="Proteomes" id="UP000523196">
    <property type="component" value="Unassembled WGS sequence"/>
</dbReference>
<dbReference type="InterPro" id="IPR013324">
    <property type="entry name" value="RNA_pol_sigma_r3/r4-like"/>
</dbReference>
<keyword evidence="2" id="KW-0805">Transcription regulation</keyword>
<dbReference type="Gene3D" id="1.10.10.10">
    <property type="entry name" value="Winged helix-like DNA-binding domain superfamily/Winged helix DNA-binding domain"/>
    <property type="match status" value="1"/>
</dbReference>
<dbReference type="EMBL" id="JACHTF010000005">
    <property type="protein sequence ID" value="MBB1060138.1"/>
    <property type="molecule type" value="Genomic_DNA"/>
</dbReference>
<dbReference type="PANTHER" id="PTHR43133">
    <property type="entry name" value="RNA POLYMERASE ECF-TYPE SIGMA FACTO"/>
    <property type="match status" value="1"/>
</dbReference>
<evidence type="ECO:0000256" key="4">
    <source>
        <dbReference type="ARBA" id="ARBA00023163"/>
    </source>
</evidence>
<proteinExistence type="inferred from homology"/>
<dbReference type="CDD" id="cd06171">
    <property type="entry name" value="Sigma70_r4"/>
    <property type="match status" value="1"/>
</dbReference>
<dbReference type="Pfam" id="PF08281">
    <property type="entry name" value="Sigma70_r4_2"/>
    <property type="match status" value="1"/>
</dbReference>
<evidence type="ECO:0000259" key="5">
    <source>
        <dbReference type="Pfam" id="PF04542"/>
    </source>
</evidence>
<dbReference type="RefSeq" id="WP_182685882.1">
    <property type="nucleotide sequence ID" value="NZ_JACHTF010000005.1"/>
</dbReference>
<gene>
    <name evidence="7" type="ORF">H4F98_06065</name>
</gene>
<dbReference type="InterPro" id="IPR014284">
    <property type="entry name" value="RNA_pol_sigma-70_dom"/>
</dbReference>
<comment type="similarity">
    <text evidence="1">Belongs to the sigma-70 factor family. ECF subfamily.</text>
</comment>
<dbReference type="InterPro" id="IPR013325">
    <property type="entry name" value="RNA_pol_sigma_r2"/>
</dbReference>
<keyword evidence="4" id="KW-0804">Transcription</keyword>
<dbReference type="NCBIfam" id="TIGR02937">
    <property type="entry name" value="sigma70-ECF"/>
    <property type="match status" value="1"/>
</dbReference>
<evidence type="ECO:0000256" key="2">
    <source>
        <dbReference type="ARBA" id="ARBA00023015"/>
    </source>
</evidence>
<protein>
    <submittedName>
        <fullName evidence="7">Sigma-70 family RNA polymerase sigma factor</fullName>
    </submittedName>
</protein>